<dbReference type="InterPro" id="IPR010093">
    <property type="entry name" value="SinI_DNA-bd"/>
</dbReference>
<dbReference type="InterPro" id="IPR041657">
    <property type="entry name" value="HTH_17"/>
</dbReference>
<dbReference type="SUPFAM" id="SSF46955">
    <property type="entry name" value="Putative DNA-binding domain"/>
    <property type="match status" value="1"/>
</dbReference>
<dbReference type="AlphaFoldDB" id="A0A2S9QNB6"/>
<sequence>MAFFMSPQTTPIAPHSLGTVPSYVTMDEAAQALAVSRDTIRRMIRRGDLDARKIGKSVRVTAESLATVGTPLAVAGAR</sequence>
<comment type="caution">
    <text evidence="2">The sequence shown here is derived from an EMBL/GenBank/DDBJ whole genome shotgun (WGS) entry which is preliminary data.</text>
</comment>
<feature type="domain" description="Helix-turn-helix" evidence="1">
    <location>
        <begin position="23"/>
        <end position="66"/>
    </location>
</feature>
<keyword evidence="3" id="KW-1185">Reference proteome</keyword>
<protein>
    <recommendedName>
        <fullName evidence="1">Helix-turn-helix domain-containing protein</fullName>
    </recommendedName>
</protein>
<proteinExistence type="predicted"/>
<name>A0A2S9QNB6_9MICO</name>
<dbReference type="NCBIfam" id="TIGR01764">
    <property type="entry name" value="excise"/>
    <property type="match status" value="1"/>
</dbReference>
<evidence type="ECO:0000313" key="2">
    <source>
        <dbReference type="EMBL" id="PRI11072.1"/>
    </source>
</evidence>
<reference evidence="2 3" key="1">
    <citation type="journal article" date="2017" name="New Microbes New Infect">
        <title>Genome sequence of 'Leucobacter massiliensis' sp. nov. isolated from human pharynx after travel to the 2014 Hajj.</title>
        <authorList>
            <person name="Leangapichart T."/>
            <person name="Gautret P."/>
            <person name="Nguyen T.T."/>
            <person name="Armstrong N."/>
            <person name="Rolain J.M."/>
        </authorList>
    </citation>
    <scope>NUCLEOTIDE SEQUENCE [LARGE SCALE GENOMIC DNA]</scope>
    <source>
        <strain evidence="2 3">122RC15</strain>
    </source>
</reference>
<dbReference type="OrthoDB" id="5082940at2"/>
<evidence type="ECO:0000259" key="1">
    <source>
        <dbReference type="Pfam" id="PF12728"/>
    </source>
</evidence>
<gene>
    <name evidence="2" type="ORF">B4915_09425</name>
</gene>
<dbReference type="Proteomes" id="UP000238650">
    <property type="component" value="Unassembled WGS sequence"/>
</dbReference>
<evidence type="ECO:0000313" key="3">
    <source>
        <dbReference type="Proteomes" id="UP000238650"/>
    </source>
</evidence>
<dbReference type="EMBL" id="MWZD01000017">
    <property type="protein sequence ID" value="PRI11072.1"/>
    <property type="molecule type" value="Genomic_DNA"/>
</dbReference>
<accession>A0A2S9QNB6</accession>
<organism evidence="2 3">
    <name type="scientific">Leucobacter massiliensis</name>
    <dbReference type="NCBI Taxonomy" id="1686285"/>
    <lineage>
        <taxon>Bacteria</taxon>
        <taxon>Bacillati</taxon>
        <taxon>Actinomycetota</taxon>
        <taxon>Actinomycetes</taxon>
        <taxon>Micrococcales</taxon>
        <taxon>Microbacteriaceae</taxon>
        <taxon>Leucobacter</taxon>
    </lineage>
</organism>
<dbReference type="GO" id="GO:0003677">
    <property type="term" value="F:DNA binding"/>
    <property type="evidence" value="ECO:0007669"/>
    <property type="project" value="InterPro"/>
</dbReference>
<dbReference type="InterPro" id="IPR009061">
    <property type="entry name" value="DNA-bd_dom_put_sf"/>
</dbReference>
<dbReference type="Pfam" id="PF12728">
    <property type="entry name" value="HTH_17"/>
    <property type="match status" value="1"/>
</dbReference>